<reference evidence="9 10" key="1">
    <citation type="submission" date="2019-10" db="EMBL/GenBank/DDBJ databases">
        <authorList>
            <person name="Palmer J.M."/>
        </authorList>
    </citation>
    <scope>NUCLEOTIDE SEQUENCE [LARGE SCALE GENOMIC DNA]</scope>
    <source>
        <strain evidence="9 10">TWF718</strain>
    </source>
</reference>
<evidence type="ECO:0000256" key="5">
    <source>
        <dbReference type="ARBA" id="ARBA00022786"/>
    </source>
</evidence>
<sequence length="482" mass="52879">MARSLRPKAIISNITAQKKSRKDIERQISQLAVDLKWAQVITKKRRSLRFRPQAGSSSKPGAWNGRTRATRASKLLEDADSGRGSDGVDENLDILPTPPAEYPQETGTECSICELTVPAYETVELPCSHVHCQDCLLANYETTLKFPTGFPPRCCQPLDFRSTAFVLSLEQIEEFLSVKARHESTRIIPCVYCKKELLEATTLISDLAAYCSSCNRLTCTTCRDQMHKDVCPKSQGAQEFEKTAERAKWVRCPKCNRVIEKDGGCNHIQCICGSSFCSKCGLLVRLSDGAGCGCIQGVLSKKIAFGDSVQFSSEAAAAPAQYEYKKLLLAHKNGALKNLKSFTDLGRVIVAAKNKREKSLRMIDEIANLRAQLEELKKPTRAKRTTTAPEEATKQMTKGLSGLDKDEPIKDVATIQAPGNPAPEKASRSNHSKIQLPQQKIADSNSRSAPPRAVKGKKVSMLNRGSSSADPIVFSDSEANPS</sequence>
<dbReference type="GO" id="GO:0004842">
    <property type="term" value="F:ubiquitin-protein transferase activity"/>
    <property type="evidence" value="ECO:0007669"/>
    <property type="project" value="InterPro"/>
</dbReference>
<feature type="region of interest" description="Disordered" evidence="7">
    <location>
        <begin position="48"/>
        <end position="68"/>
    </location>
</feature>
<evidence type="ECO:0000256" key="6">
    <source>
        <dbReference type="ARBA" id="ARBA00022833"/>
    </source>
</evidence>
<keyword evidence="10" id="KW-1185">Reference proteome</keyword>
<dbReference type="EMBL" id="JAVHNR010000010">
    <property type="protein sequence ID" value="KAK6331632.1"/>
    <property type="molecule type" value="Genomic_DNA"/>
</dbReference>
<gene>
    <name evidence="9" type="ORF">TWF718_002181</name>
</gene>
<feature type="compositionally biased region" description="Polar residues" evidence="7">
    <location>
        <begin position="432"/>
        <end position="448"/>
    </location>
</feature>
<comment type="caution">
    <text evidence="9">The sequence shown here is derived from an EMBL/GenBank/DDBJ whole genome shotgun (WGS) entry which is preliminary data.</text>
</comment>
<dbReference type="AlphaFoldDB" id="A0AAN8NLT7"/>
<keyword evidence="2" id="KW-0479">Metal-binding</keyword>
<proteinExistence type="predicted"/>
<dbReference type="Gene3D" id="1.20.120.1750">
    <property type="match status" value="1"/>
</dbReference>
<dbReference type="GO" id="GO:0016567">
    <property type="term" value="P:protein ubiquitination"/>
    <property type="evidence" value="ECO:0007669"/>
    <property type="project" value="InterPro"/>
</dbReference>
<evidence type="ECO:0000256" key="1">
    <source>
        <dbReference type="ARBA" id="ARBA00022679"/>
    </source>
</evidence>
<evidence type="ECO:0000259" key="8">
    <source>
        <dbReference type="PROSITE" id="PS51873"/>
    </source>
</evidence>
<dbReference type="PANTHER" id="PTHR11685">
    <property type="entry name" value="RBR FAMILY RING FINGER AND IBR DOMAIN-CONTAINING"/>
    <property type="match status" value="1"/>
</dbReference>
<evidence type="ECO:0000313" key="9">
    <source>
        <dbReference type="EMBL" id="KAK6331632.1"/>
    </source>
</evidence>
<dbReference type="PROSITE" id="PS51873">
    <property type="entry name" value="TRIAD"/>
    <property type="match status" value="1"/>
</dbReference>
<feature type="domain" description="RING-type" evidence="8">
    <location>
        <begin position="106"/>
        <end position="298"/>
    </location>
</feature>
<dbReference type="Pfam" id="PF22191">
    <property type="entry name" value="IBR_1"/>
    <property type="match status" value="1"/>
</dbReference>
<keyword evidence="4" id="KW-0863">Zinc-finger</keyword>
<dbReference type="CDD" id="cd22584">
    <property type="entry name" value="Rcat_RBR_unk"/>
    <property type="match status" value="1"/>
</dbReference>
<evidence type="ECO:0000313" key="10">
    <source>
        <dbReference type="Proteomes" id="UP001313282"/>
    </source>
</evidence>
<keyword evidence="3" id="KW-0677">Repeat</keyword>
<evidence type="ECO:0000256" key="3">
    <source>
        <dbReference type="ARBA" id="ARBA00022737"/>
    </source>
</evidence>
<organism evidence="9 10">
    <name type="scientific">Orbilia javanica</name>
    <dbReference type="NCBI Taxonomy" id="47235"/>
    <lineage>
        <taxon>Eukaryota</taxon>
        <taxon>Fungi</taxon>
        <taxon>Dikarya</taxon>
        <taxon>Ascomycota</taxon>
        <taxon>Pezizomycotina</taxon>
        <taxon>Orbiliomycetes</taxon>
        <taxon>Orbiliales</taxon>
        <taxon>Orbiliaceae</taxon>
        <taxon>Orbilia</taxon>
    </lineage>
</organism>
<feature type="region of interest" description="Disordered" evidence="7">
    <location>
        <begin position="377"/>
        <end position="482"/>
    </location>
</feature>
<dbReference type="InterPro" id="IPR031127">
    <property type="entry name" value="E3_UB_ligase_RBR"/>
</dbReference>
<name>A0AAN8NLT7_9PEZI</name>
<accession>A0AAN8NLT7</accession>
<evidence type="ECO:0000256" key="4">
    <source>
        <dbReference type="ARBA" id="ARBA00022771"/>
    </source>
</evidence>
<dbReference type="SUPFAM" id="SSF57850">
    <property type="entry name" value="RING/U-box"/>
    <property type="match status" value="2"/>
</dbReference>
<keyword evidence="1" id="KW-0808">Transferase</keyword>
<dbReference type="Proteomes" id="UP001313282">
    <property type="component" value="Unassembled WGS sequence"/>
</dbReference>
<keyword evidence="5" id="KW-0833">Ubl conjugation pathway</keyword>
<dbReference type="GO" id="GO:0008270">
    <property type="term" value="F:zinc ion binding"/>
    <property type="evidence" value="ECO:0007669"/>
    <property type="project" value="UniProtKB-KW"/>
</dbReference>
<evidence type="ECO:0000256" key="7">
    <source>
        <dbReference type="SAM" id="MobiDB-lite"/>
    </source>
</evidence>
<keyword evidence="6" id="KW-0862">Zinc</keyword>
<evidence type="ECO:0000256" key="2">
    <source>
        <dbReference type="ARBA" id="ARBA00022723"/>
    </source>
</evidence>
<protein>
    <recommendedName>
        <fullName evidence="8">RING-type domain-containing protein</fullName>
    </recommendedName>
</protein>
<dbReference type="InterPro" id="IPR044066">
    <property type="entry name" value="TRIAD_supradom"/>
</dbReference>